<feature type="compositionally biased region" description="Polar residues" evidence="1">
    <location>
        <begin position="160"/>
        <end position="171"/>
    </location>
</feature>
<feature type="compositionally biased region" description="Polar residues" evidence="1">
    <location>
        <begin position="1265"/>
        <end position="1278"/>
    </location>
</feature>
<feature type="compositionally biased region" description="Polar residues" evidence="1">
    <location>
        <begin position="1120"/>
        <end position="1130"/>
    </location>
</feature>
<feature type="non-terminal residue" evidence="2">
    <location>
        <position position="1"/>
    </location>
</feature>
<feature type="region of interest" description="Disordered" evidence="1">
    <location>
        <begin position="122"/>
        <end position="184"/>
    </location>
</feature>
<accession>A0A5J9UJM5</accession>
<feature type="compositionally biased region" description="Basic residues" evidence="1">
    <location>
        <begin position="1252"/>
        <end position="1264"/>
    </location>
</feature>
<feature type="compositionally biased region" description="Basic and acidic residues" evidence="1">
    <location>
        <begin position="590"/>
        <end position="612"/>
    </location>
</feature>
<feature type="compositionally biased region" description="Polar residues" evidence="1">
    <location>
        <begin position="1204"/>
        <end position="1216"/>
    </location>
</feature>
<feature type="compositionally biased region" description="Basic and acidic residues" evidence="1">
    <location>
        <begin position="908"/>
        <end position="917"/>
    </location>
</feature>
<feature type="region of interest" description="Disordered" evidence="1">
    <location>
        <begin position="590"/>
        <end position="637"/>
    </location>
</feature>
<dbReference type="PANTHER" id="PTHR34805">
    <property type="entry name" value="PROTEIN MODIFIER OF SNC1 1"/>
    <property type="match status" value="1"/>
</dbReference>
<dbReference type="OrthoDB" id="667208at2759"/>
<dbReference type="InterPro" id="IPR038808">
    <property type="entry name" value="MOS1-like"/>
</dbReference>
<gene>
    <name evidence="2" type="ORF">EJB05_25753</name>
</gene>
<dbReference type="EMBL" id="RWGY01000013">
    <property type="protein sequence ID" value="TVU23390.1"/>
    <property type="molecule type" value="Genomic_DNA"/>
</dbReference>
<dbReference type="PANTHER" id="PTHR34805:SF2">
    <property type="entry name" value="BAT2 N-TERMINAL DOMAIN-CONTAINING PROTEIN"/>
    <property type="match status" value="1"/>
</dbReference>
<feature type="compositionally biased region" description="Polar residues" evidence="1">
    <location>
        <begin position="230"/>
        <end position="256"/>
    </location>
</feature>
<dbReference type="Gramene" id="TVU23390">
    <property type="protein sequence ID" value="TVU23390"/>
    <property type="gene ID" value="EJB05_25753"/>
</dbReference>
<keyword evidence="3" id="KW-1185">Reference proteome</keyword>
<feature type="region of interest" description="Disordered" evidence="1">
    <location>
        <begin position="1198"/>
        <end position="1278"/>
    </location>
</feature>
<dbReference type="GO" id="GO:0040029">
    <property type="term" value="P:epigenetic regulation of gene expression"/>
    <property type="evidence" value="ECO:0007669"/>
    <property type="project" value="TreeGrafter"/>
</dbReference>
<sequence>MAAVPAHALAADRRRFGWFSATRVLAVVVSVQVGGGGGCSDEGARCGGSGDGYETHQPANRERRNEIVQVYRSTQSKFFITMVFVMSTLEWGNKPVPTASNALGSSSVLSLNNEGGSGSLANINVRPASGGSSGSSTSGSDFLDSPLAWGEKPHPVSASDVLTLQNPSTARSRPRWTDSRSGSLQFSRFQTSFSEALKGPIRSIAKQGPASRGKGFTLSADDFPVLVSNNSESKSQLGHSSQGQPTFGSGSVATQGEQRKNLVAGGDPVPDAKLPMEEQKAQPHGTQAPHRTVPPPWPDRWSHPPDHPPDRNMMWHRESASYGAFKPANTPGTGSLPVESLTHSGQALLNQEGEARHGPVHGGNQPENRDSCYAHVPTDVCATSKPHLISGKVKDNHSDTPEKQPFIKKDLVLLEKIRCLNIKARNLRARYGSEISSCRESKAECTKNIDAKTNQVSKYIPSSAITNGVAAACDLANSVSQCGNLVLTGPSNESADSVIVGLPGGHVTESDEPRKSGKSADYHVYGGGNSSRSPFNIASNVFGNGWEEHSTVDSLSVVKNTRQSPFPGNSPLQAHMRTADDVLNSPDREIQHSKRRELSAQHTKQLPEEARNKIQQKAESVAKQEKGSGSAFLQSQKSNDALIEADKTLHKQKAGGIGTTKHHISTSDTCFIDGAKNRNVSLTENGVKDTTVSFRSTPASDTAGVDSDPLIHNVMPSAKKSNINMMEHIAQKSATQSCDTIVPKLLLTENRQRQGHSRDRILRERSNITDNTEYITKVAGMGTQSSVKDLASKICGHGWEEHSSVDSLPVVMSNQDRSFPENSSLQVHVRTSDGMLNFPDCEIQHSKSREVSAQLQEERGKIEQKVKSIAKLQEVNSRSFVQSRKSNDSPIEADKSLSKQKTSGSGTTEHDTSTDTCRIDYAENRNVPLTEHGVKNTTVSISYTPAASGVTKGPVIHNGMASAKKTGLNMMQHIAQKSAADSNDTIVPKLLPMENRPRRVHSQERILRERSNIAENTKYTTNHAGTLMDTRSSEDKRHVGLSTENENRRPVPPHAFCTENTEALGVQKSHTTGVVISSSIIPAQVATVRGFTVGSILLGDVSLASVNHEKTVAKEVHDTVNGSASPQQKMQSEKDQHGAQHAKLHHRNDSVMRTPVEEPSKQKQSEVGGLNCTAIHAPTKRSEMEKLACEEQLQNLGPIPVAENHTTPYNETSTSRLETDSCGKEALGTSTATKAEAQTEAGIRNDRLPEKKNRKNKKASRHGGRSSTPGYQVSSNGSASFVPKLRAEAANSLLLNVMQELSVKAQQAESKTHVGTEYFAQPTRTVLLPDDTWKMHLEGQGNPQSNYASYIGTRPPVPTAPLLPQPIFRPQVNALVNGVPGWTWDLDEGILMSDMENLSGVGIATVNRSSGKLNQNVFSSGAVDLHGREMAGDMTYQAANPAIQYNTALEHQQLSPAWNLIAQQNGMHHGGSGTGVYWPMMERDAGMQTHVTNYTAGPVASSDVAYVWSQGHPGSNLMVPHWE</sequence>
<name>A0A5J9UJM5_9POAL</name>
<evidence type="ECO:0000313" key="3">
    <source>
        <dbReference type="Proteomes" id="UP000324897"/>
    </source>
</evidence>
<feature type="region of interest" description="Disordered" evidence="1">
    <location>
        <begin position="1115"/>
        <end position="1171"/>
    </location>
</feature>
<feature type="region of interest" description="Disordered" evidence="1">
    <location>
        <begin position="230"/>
        <end position="308"/>
    </location>
</feature>
<dbReference type="Proteomes" id="UP000324897">
    <property type="component" value="Chromosome 2"/>
</dbReference>
<evidence type="ECO:0000313" key="2">
    <source>
        <dbReference type="EMBL" id="TVU23390.1"/>
    </source>
</evidence>
<protein>
    <submittedName>
        <fullName evidence="2">Uncharacterized protein</fullName>
    </submittedName>
</protein>
<feature type="region of interest" description="Disordered" evidence="1">
    <location>
        <begin position="1029"/>
        <end position="1053"/>
    </location>
</feature>
<feature type="region of interest" description="Disordered" evidence="1">
    <location>
        <begin position="878"/>
        <end position="917"/>
    </location>
</feature>
<comment type="caution">
    <text evidence="2">The sequence shown here is derived from an EMBL/GenBank/DDBJ whole genome shotgun (WGS) entry which is preliminary data.</text>
</comment>
<proteinExistence type="predicted"/>
<reference evidence="2 3" key="1">
    <citation type="journal article" date="2019" name="Sci. Rep.">
        <title>A high-quality genome of Eragrostis curvula grass provides insights into Poaceae evolution and supports new strategies to enhance forage quality.</title>
        <authorList>
            <person name="Carballo J."/>
            <person name="Santos B.A.C.M."/>
            <person name="Zappacosta D."/>
            <person name="Garbus I."/>
            <person name="Selva J.P."/>
            <person name="Gallo C.A."/>
            <person name="Diaz A."/>
            <person name="Albertini E."/>
            <person name="Caccamo M."/>
            <person name="Echenique V."/>
        </authorList>
    </citation>
    <scope>NUCLEOTIDE SEQUENCE [LARGE SCALE GENOMIC DNA]</scope>
    <source>
        <strain evidence="3">cv. Victoria</strain>
        <tissue evidence="2">Leaf</tissue>
    </source>
</reference>
<organism evidence="2 3">
    <name type="scientific">Eragrostis curvula</name>
    <name type="common">weeping love grass</name>
    <dbReference type="NCBI Taxonomy" id="38414"/>
    <lineage>
        <taxon>Eukaryota</taxon>
        <taxon>Viridiplantae</taxon>
        <taxon>Streptophyta</taxon>
        <taxon>Embryophyta</taxon>
        <taxon>Tracheophyta</taxon>
        <taxon>Spermatophyta</taxon>
        <taxon>Magnoliopsida</taxon>
        <taxon>Liliopsida</taxon>
        <taxon>Poales</taxon>
        <taxon>Poaceae</taxon>
        <taxon>PACMAD clade</taxon>
        <taxon>Chloridoideae</taxon>
        <taxon>Eragrostideae</taxon>
        <taxon>Eragrostidinae</taxon>
        <taxon>Eragrostis</taxon>
    </lineage>
</organism>
<feature type="compositionally biased region" description="Basic and acidic residues" evidence="1">
    <location>
        <begin position="1147"/>
        <end position="1164"/>
    </location>
</feature>
<evidence type="ECO:0000256" key="1">
    <source>
        <dbReference type="SAM" id="MobiDB-lite"/>
    </source>
</evidence>